<organism evidence="13 14">
    <name type="scientific">Cryptococcus wingfieldii CBS 7118</name>
    <dbReference type="NCBI Taxonomy" id="1295528"/>
    <lineage>
        <taxon>Eukaryota</taxon>
        <taxon>Fungi</taxon>
        <taxon>Dikarya</taxon>
        <taxon>Basidiomycota</taxon>
        <taxon>Agaricomycotina</taxon>
        <taxon>Tremellomycetes</taxon>
        <taxon>Tremellales</taxon>
        <taxon>Cryptococcaceae</taxon>
        <taxon>Cryptococcus</taxon>
    </lineage>
</organism>
<evidence type="ECO:0000256" key="1">
    <source>
        <dbReference type="ARBA" id="ARBA00002600"/>
    </source>
</evidence>
<feature type="domain" description="Amine oxidase" evidence="12">
    <location>
        <begin position="15"/>
        <end position="516"/>
    </location>
</feature>
<comment type="catalytic activity">
    <reaction evidence="10 11">
        <text>protoporphyrinogen IX + 3 O2 = protoporphyrin IX + 3 H2O2</text>
        <dbReference type="Rhea" id="RHEA:25576"/>
        <dbReference type="ChEBI" id="CHEBI:15379"/>
        <dbReference type="ChEBI" id="CHEBI:16240"/>
        <dbReference type="ChEBI" id="CHEBI:57306"/>
        <dbReference type="ChEBI" id="CHEBI:57307"/>
        <dbReference type="EC" id="1.3.3.4"/>
    </reaction>
</comment>
<evidence type="ECO:0000256" key="3">
    <source>
        <dbReference type="ARBA" id="ARBA00010551"/>
    </source>
</evidence>
<evidence type="ECO:0000313" key="14">
    <source>
        <dbReference type="Proteomes" id="UP000094819"/>
    </source>
</evidence>
<keyword evidence="6 11" id="KW-0274">FAD</keyword>
<dbReference type="RefSeq" id="XP_019031296.1">
    <property type="nucleotide sequence ID" value="XM_019176821.1"/>
</dbReference>
<dbReference type="EC" id="1.3.3.4" evidence="4 11"/>
<evidence type="ECO:0000313" key="13">
    <source>
        <dbReference type="EMBL" id="ODN95316.1"/>
    </source>
</evidence>
<comment type="function">
    <text evidence="1 11">Catalyzes the 6-electron oxidation of protoporphyrinogen-IX to form protoporphyrin-IX.</text>
</comment>
<dbReference type="GO" id="GO:0005743">
    <property type="term" value="C:mitochondrial inner membrane"/>
    <property type="evidence" value="ECO:0007669"/>
    <property type="project" value="UniProtKB-SubCell"/>
</dbReference>
<name>A0A1E3J5D0_9TREE</name>
<reference evidence="13 14" key="1">
    <citation type="submission" date="2016-06" db="EMBL/GenBank/DDBJ databases">
        <title>Evolution of pathogenesis and genome organization in the Tremellales.</title>
        <authorList>
            <person name="Cuomo C."/>
            <person name="Litvintseva A."/>
            <person name="Heitman J."/>
            <person name="Chen Y."/>
            <person name="Sun S."/>
            <person name="Springer D."/>
            <person name="Dromer F."/>
            <person name="Young S."/>
            <person name="Zeng Q."/>
            <person name="Chapman S."/>
            <person name="Gujja S."/>
            <person name="Saif S."/>
            <person name="Birren B."/>
        </authorList>
    </citation>
    <scope>NUCLEOTIDE SEQUENCE [LARGE SCALE GENOMIC DNA]</scope>
    <source>
        <strain evidence="13 14">CBS 7118</strain>
    </source>
</reference>
<dbReference type="InterPro" id="IPR050464">
    <property type="entry name" value="Zeta_carotene_desat/Oxidored"/>
</dbReference>
<dbReference type="OrthoDB" id="438553at2759"/>
<evidence type="ECO:0000256" key="6">
    <source>
        <dbReference type="ARBA" id="ARBA00022827"/>
    </source>
</evidence>
<dbReference type="GeneID" id="30193925"/>
<evidence type="ECO:0000256" key="2">
    <source>
        <dbReference type="ARBA" id="ARBA00005073"/>
    </source>
</evidence>
<dbReference type="Proteomes" id="UP000094819">
    <property type="component" value="Unassembled WGS sequence"/>
</dbReference>
<dbReference type="AlphaFoldDB" id="A0A1E3J5D0"/>
<dbReference type="UniPathway" id="UPA00251">
    <property type="reaction ID" value="UER00324"/>
</dbReference>
<dbReference type="SUPFAM" id="SSF54373">
    <property type="entry name" value="FAD-linked reductases, C-terminal domain"/>
    <property type="match status" value="1"/>
</dbReference>
<dbReference type="EMBL" id="AWGH01000013">
    <property type="protein sequence ID" value="ODN95316.1"/>
    <property type="molecule type" value="Genomic_DNA"/>
</dbReference>
<evidence type="ECO:0000256" key="8">
    <source>
        <dbReference type="ARBA" id="ARBA00023133"/>
    </source>
</evidence>
<dbReference type="Pfam" id="PF01593">
    <property type="entry name" value="Amino_oxidase"/>
    <property type="match status" value="1"/>
</dbReference>
<protein>
    <recommendedName>
        <fullName evidence="4 11">Protoporphyrinogen oxidase</fullName>
        <ecNumber evidence="4 11">1.3.3.4</ecNumber>
    </recommendedName>
</protein>
<accession>A0A1E3J5D0</accession>
<dbReference type="InterPro" id="IPR004572">
    <property type="entry name" value="Protoporphyrinogen_oxidase"/>
</dbReference>
<dbReference type="SUPFAM" id="SSF51905">
    <property type="entry name" value="FAD/NAD(P)-binding domain"/>
    <property type="match status" value="1"/>
</dbReference>
<dbReference type="PANTHER" id="PTHR42923">
    <property type="entry name" value="PROTOPORPHYRINOGEN OXIDASE"/>
    <property type="match status" value="1"/>
</dbReference>
<evidence type="ECO:0000256" key="4">
    <source>
        <dbReference type="ARBA" id="ARBA00012867"/>
    </source>
</evidence>
<proteinExistence type="inferred from homology"/>
<evidence type="ECO:0000256" key="10">
    <source>
        <dbReference type="ARBA" id="ARBA00047554"/>
    </source>
</evidence>
<comment type="caution">
    <text evidence="13">The sequence shown here is derived from an EMBL/GenBank/DDBJ whole genome shotgun (WGS) entry which is preliminary data.</text>
</comment>
<dbReference type="Gene3D" id="3.50.50.60">
    <property type="entry name" value="FAD/NAD(P)-binding domain"/>
    <property type="match status" value="1"/>
</dbReference>
<dbReference type="NCBIfam" id="TIGR00562">
    <property type="entry name" value="proto_IX_ox"/>
    <property type="match status" value="1"/>
</dbReference>
<evidence type="ECO:0000256" key="11">
    <source>
        <dbReference type="RuleBase" id="RU367069"/>
    </source>
</evidence>
<dbReference type="InterPro" id="IPR036188">
    <property type="entry name" value="FAD/NAD-bd_sf"/>
</dbReference>
<keyword evidence="9 11" id="KW-0627">Porphyrin biosynthesis</keyword>
<keyword evidence="5 11" id="KW-0285">Flavoprotein</keyword>
<keyword evidence="14" id="KW-1185">Reference proteome</keyword>
<keyword evidence="7 11" id="KW-0560">Oxidoreductase</keyword>
<dbReference type="PANTHER" id="PTHR42923:SF3">
    <property type="entry name" value="PROTOPORPHYRINOGEN OXIDASE"/>
    <property type="match status" value="1"/>
</dbReference>
<keyword evidence="8 11" id="KW-0350">Heme biosynthesis</keyword>
<evidence type="ECO:0000259" key="12">
    <source>
        <dbReference type="Pfam" id="PF01593"/>
    </source>
</evidence>
<comment type="subcellular location">
    <subcellularLocation>
        <location evidence="11">Mitochondrion inner membrane</location>
    </subcellularLocation>
</comment>
<dbReference type="GO" id="GO:0006782">
    <property type="term" value="P:protoporphyrinogen IX biosynthetic process"/>
    <property type="evidence" value="ECO:0007669"/>
    <property type="project" value="UniProtKB-UniRule"/>
</dbReference>
<evidence type="ECO:0000256" key="9">
    <source>
        <dbReference type="ARBA" id="ARBA00023244"/>
    </source>
</evidence>
<dbReference type="GO" id="GO:0004729">
    <property type="term" value="F:oxygen-dependent protoporphyrinogen oxidase activity"/>
    <property type="evidence" value="ECO:0007669"/>
    <property type="project" value="UniProtKB-UniRule"/>
</dbReference>
<evidence type="ECO:0000256" key="7">
    <source>
        <dbReference type="ARBA" id="ARBA00023002"/>
    </source>
</evidence>
<comment type="cofactor">
    <cofactor evidence="11">
        <name>FAD</name>
        <dbReference type="ChEBI" id="CHEBI:57692"/>
    </cofactor>
    <text evidence="11">Binds 1 FAD per subunit.</text>
</comment>
<gene>
    <name evidence="13" type="ORF">L198_04712</name>
</gene>
<dbReference type="InterPro" id="IPR002937">
    <property type="entry name" value="Amino_oxidase"/>
</dbReference>
<comment type="similarity">
    <text evidence="3 11">Belongs to the protoporphyrinogen/coproporphyrinogen oxidase family. Protoporphyrinogen oxidase subfamily.</text>
</comment>
<comment type="pathway">
    <text evidence="2 11">Porphyrin-containing compound metabolism; protoporphyrin-IX biosynthesis; protoporphyrin-IX from protoporphyrinogen-IX: step 1/1.</text>
</comment>
<evidence type="ECO:0000256" key="5">
    <source>
        <dbReference type="ARBA" id="ARBA00022630"/>
    </source>
</evidence>
<sequence>MPPPPKNITILGAGLSGLSTAYHLSTHLPASSGTKITVLEAANHIGGWVDSRKYEVGFKGQDGVMREGAVGIETGPRSIRPRGGRGAATMLRMLRDIGLEESIIPIPFSHPAAKNRFLLDTSTSTLTPLPSSLPSVLRPQPPLLEGLLPSALSEPLRSRGKEKELTADGDESVDSFFRRRFGDSIADNLASAMVHGIYATSSKQLSLRSAFPILHDSEAKYGSVVAGMLLGTKSKAARKVEADDWAELGELGKRREEWSLYGIKGGLGVITEKLLKRVTQRGVRVVNGEPVRHIELSRNPEEPISLSTSARSFKSSHLISALPPRLLSHLLPSSASLPHLAHNPSTCVGVINIVLPLPPSQVHPAGFGYLVPRSPLEKNPSGVLGVIFDSTAVPPSPPELEGQITKLTVMLGGPYWSSYTPNSPTHSEPETLIPLALSHLRKTFPHLANVEPVLAVGNIHHNCIPTYLPGHGQRLRELHENIGSGEWKGKISLVGNGYGGVGVNDCVYSGWEVATALGGGDRVTGLERWHDWE</sequence>